<dbReference type="InterPro" id="IPR015424">
    <property type="entry name" value="PyrdxlP-dep_Trfase"/>
</dbReference>
<organism evidence="3 4">
    <name type="scientific">Apiospora aurea</name>
    <dbReference type="NCBI Taxonomy" id="335848"/>
    <lineage>
        <taxon>Eukaryota</taxon>
        <taxon>Fungi</taxon>
        <taxon>Dikarya</taxon>
        <taxon>Ascomycota</taxon>
        <taxon>Pezizomycotina</taxon>
        <taxon>Sordariomycetes</taxon>
        <taxon>Xylariomycetidae</taxon>
        <taxon>Amphisphaeriales</taxon>
        <taxon>Apiosporaceae</taxon>
        <taxon>Apiospora</taxon>
    </lineage>
</organism>
<dbReference type="InterPro" id="IPR015421">
    <property type="entry name" value="PyrdxlP-dep_Trfase_major"/>
</dbReference>
<accession>A0ABR1QAC9</accession>
<protein>
    <submittedName>
        <fullName evidence="3">Uncharacterized protein</fullName>
    </submittedName>
</protein>
<dbReference type="InterPro" id="IPR015422">
    <property type="entry name" value="PyrdxlP-dep_Trfase_small"/>
</dbReference>
<reference evidence="3 4" key="1">
    <citation type="submission" date="2023-01" db="EMBL/GenBank/DDBJ databases">
        <title>Analysis of 21 Apiospora genomes using comparative genomics revels a genus with tremendous synthesis potential of carbohydrate active enzymes and secondary metabolites.</title>
        <authorList>
            <person name="Sorensen T."/>
        </authorList>
    </citation>
    <scope>NUCLEOTIDE SEQUENCE [LARGE SCALE GENOMIC DNA]</scope>
    <source>
        <strain evidence="3 4">CBS 24483</strain>
    </source>
</reference>
<dbReference type="Gene3D" id="3.90.1150.10">
    <property type="entry name" value="Aspartate Aminotransferase, domain 1"/>
    <property type="match status" value="1"/>
</dbReference>
<dbReference type="Proteomes" id="UP001391051">
    <property type="component" value="Unassembled WGS sequence"/>
</dbReference>
<dbReference type="SUPFAM" id="SSF53383">
    <property type="entry name" value="PLP-dependent transferases"/>
    <property type="match status" value="1"/>
</dbReference>
<proteinExistence type="predicted"/>
<dbReference type="PANTHER" id="PTHR43713">
    <property type="entry name" value="GLUTAMATE-1-SEMIALDEHYDE 2,1-AMINOMUTASE"/>
    <property type="match status" value="1"/>
</dbReference>
<dbReference type="RefSeq" id="XP_066698998.1">
    <property type="nucleotide sequence ID" value="XM_066842886.1"/>
</dbReference>
<keyword evidence="4" id="KW-1185">Reference proteome</keyword>
<comment type="caution">
    <text evidence="3">The sequence shown here is derived from an EMBL/GenBank/DDBJ whole genome shotgun (WGS) entry which is preliminary data.</text>
</comment>
<comment type="cofactor">
    <cofactor evidence="1">
        <name>pyridoxal 5'-phosphate</name>
        <dbReference type="ChEBI" id="CHEBI:597326"/>
    </cofactor>
</comment>
<evidence type="ECO:0000256" key="2">
    <source>
        <dbReference type="SAM" id="MobiDB-lite"/>
    </source>
</evidence>
<name>A0ABR1QAC9_9PEZI</name>
<evidence type="ECO:0000313" key="4">
    <source>
        <dbReference type="Proteomes" id="UP001391051"/>
    </source>
</evidence>
<gene>
    <name evidence="3" type="ORF">PG986_006664</name>
</gene>
<evidence type="ECO:0000313" key="3">
    <source>
        <dbReference type="EMBL" id="KAK7950936.1"/>
    </source>
</evidence>
<evidence type="ECO:0000256" key="1">
    <source>
        <dbReference type="ARBA" id="ARBA00001933"/>
    </source>
</evidence>
<feature type="region of interest" description="Disordered" evidence="2">
    <location>
        <begin position="27"/>
        <end position="48"/>
    </location>
</feature>
<dbReference type="PANTHER" id="PTHR43713:SF3">
    <property type="entry name" value="GLUTAMATE-1-SEMIALDEHYDE 2,1-AMINOMUTASE 1, CHLOROPLASTIC-RELATED"/>
    <property type="match status" value="1"/>
</dbReference>
<sequence length="161" mass="17448">MTTLGKYLGGGLPFGAFGRRADIMALFDPETNPGHDPDPRGTRGSRRLAHPGTLNMTAALAAATDLMIEPEIARINALGDAIRDRIAVLRSQFGFSGLKATGFSSAVGLQSSGPDASVLRECFFFHMLQQDISVDRRGFVNLNLATRLVIWNNSSWPRRSS</sequence>
<dbReference type="EMBL" id="JAQQWE010000005">
    <property type="protein sequence ID" value="KAK7950936.1"/>
    <property type="molecule type" value="Genomic_DNA"/>
</dbReference>
<dbReference type="Gene3D" id="3.40.640.10">
    <property type="entry name" value="Type I PLP-dependent aspartate aminotransferase-like (Major domain)"/>
    <property type="match status" value="1"/>
</dbReference>
<dbReference type="GeneID" id="92075948"/>